<proteinExistence type="predicted"/>
<accession>A0A9D1ED41</accession>
<dbReference type="Proteomes" id="UP000824201">
    <property type="component" value="Unassembled WGS sequence"/>
</dbReference>
<evidence type="ECO:0000313" key="1">
    <source>
        <dbReference type="EMBL" id="HIR88147.1"/>
    </source>
</evidence>
<gene>
    <name evidence="1" type="ORF">IAC96_04275</name>
</gene>
<reference evidence="1" key="2">
    <citation type="journal article" date="2021" name="PeerJ">
        <title>Extensive microbial diversity within the chicken gut microbiome revealed by metagenomics and culture.</title>
        <authorList>
            <person name="Gilroy R."/>
            <person name="Ravi A."/>
            <person name="Getino M."/>
            <person name="Pursley I."/>
            <person name="Horton D.L."/>
            <person name="Alikhan N.F."/>
            <person name="Baker D."/>
            <person name="Gharbi K."/>
            <person name="Hall N."/>
            <person name="Watson M."/>
            <person name="Adriaenssens E.M."/>
            <person name="Foster-Nyarko E."/>
            <person name="Jarju S."/>
            <person name="Secka A."/>
            <person name="Antonio M."/>
            <person name="Oren A."/>
            <person name="Chaudhuri R.R."/>
            <person name="La Ragione R."/>
            <person name="Hildebrand F."/>
            <person name="Pallen M.J."/>
        </authorList>
    </citation>
    <scope>NUCLEOTIDE SEQUENCE</scope>
    <source>
        <strain evidence="1">ChiW13-3771</strain>
    </source>
</reference>
<organism evidence="1 2">
    <name type="scientific">Candidatus Fimimorpha faecalis</name>
    <dbReference type="NCBI Taxonomy" id="2840824"/>
    <lineage>
        <taxon>Bacteria</taxon>
        <taxon>Bacillati</taxon>
        <taxon>Bacillota</taxon>
        <taxon>Clostridia</taxon>
        <taxon>Eubacteriales</taxon>
        <taxon>Candidatus Fimimorpha</taxon>
    </lineage>
</organism>
<evidence type="ECO:0000313" key="2">
    <source>
        <dbReference type="Proteomes" id="UP000824201"/>
    </source>
</evidence>
<sequence>MSRIVLYCFLIAILIVVIREWIFFIRWGLEGESFGETVDFYIVVKNLSYKRMERKRKWFLWKKKGKRLELKIPVQIGYDYTIGTYGSCDIQLGRGENPCLGRISIHNGYIEFELQEGKAVCNYHSIPYGERVKLFGGTNIKWNHWMIQIISGK</sequence>
<name>A0A9D1ED41_9FIRM</name>
<comment type="caution">
    <text evidence="1">The sequence shown here is derived from an EMBL/GenBank/DDBJ whole genome shotgun (WGS) entry which is preliminary data.</text>
</comment>
<dbReference type="EMBL" id="DVHN01000048">
    <property type="protein sequence ID" value="HIR88147.1"/>
    <property type="molecule type" value="Genomic_DNA"/>
</dbReference>
<dbReference type="AlphaFoldDB" id="A0A9D1ED41"/>
<reference evidence="1" key="1">
    <citation type="submission" date="2020-10" db="EMBL/GenBank/DDBJ databases">
        <authorList>
            <person name="Gilroy R."/>
        </authorList>
    </citation>
    <scope>NUCLEOTIDE SEQUENCE</scope>
    <source>
        <strain evidence="1">ChiW13-3771</strain>
    </source>
</reference>
<protein>
    <submittedName>
        <fullName evidence="1">Uncharacterized protein</fullName>
    </submittedName>
</protein>